<organism evidence="1 2">
    <name type="scientific">Adhaeribacter soli</name>
    <dbReference type="NCBI Taxonomy" id="2607655"/>
    <lineage>
        <taxon>Bacteria</taxon>
        <taxon>Pseudomonadati</taxon>
        <taxon>Bacteroidota</taxon>
        <taxon>Cytophagia</taxon>
        <taxon>Cytophagales</taxon>
        <taxon>Hymenobacteraceae</taxon>
        <taxon>Adhaeribacter</taxon>
    </lineage>
</organism>
<evidence type="ECO:0008006" key="3">
    <source>
        <dbReference type="Google" id="ProtNLM"/>
    </source>
</evidence>
<dbReference type="AlphaFoldDB" id="A0A5N1IH85"/>
<proteinExistence type="predicted"/>
<evidence type="ECO:0000313" key="2">
    <source>
        <dbReference type="Proteomes" id="UP000326570"/>
    </source>
</evidence>
<reference evidence="1 2" key="1">
    <citation type="submission" date="2019-09" db="EMBL/GenBank/DDBJ databases">
        <title>Genome sequence of Adhaeribacter sp. M2.</title>
        <authorList>
            <person name="Srinivasan S."/>
        </authorList>
    </citation>
    <scope>NUCLEOTIDE SEQUENCE [LARGE SCALE GENOMIC DNA]</scope>
    <source>
        <strain evidence="1 2">M2</strain>
    </source>
</reference>
<sequence length="120" mass="13836">MRQKIEAAGARIVENSLLARIARLVLKSPNVAMVFGKQIHLSGVSTETFLEDTYWVEHELCHIEQYRSHGTLRFLGLYLLESFRKGYYENRFEVEARRLGRERALAAGKAPQREETGKKV</sequence>
<dbReference type="RefSeq" id="WP_150906099.1">
    <property type="nucleotide sequence ID" value="NZ_VTWT01000014.1"/>
</dbReference>
<protein>
    <recommendedName>
        <fullName evidence="3">DUF4157 domain-containing protein</fullName>
    </recommendedName>
</protein>
<gene>
    <name evidence="1" type="ORF">F0P94_19135</name>
</gene>
<evidence type="ECO:0000313" key="1">
    <source>
        <dbReference type="EMBL" id="KAA9325023.1"/>
    </source>
</evidence>
<comment type="caution">
    <text evidence="1">The sequence shown here is derived from an EMBL/GenBank/DDBJ whole genome shotgun (WGS) entry which is preliminary data.</text>
</comment>
<accession>A0A5N1IH85</accession>
<keyword evidence="2" id="KW-1185">Reference proteome</keyword>
<name>A0A5N1IH85_9BACT</name>
<dbReference type="EMBL" id="VTWT01000014">
    <property type="protein sequence ID" value="KAA9325023.1"/>
    <property type="molecule type" value="Genomic_DNA"/>
</dbReference>
<dbReference type="Proteomes" id="UP000326570">
    <property type="component" value="Unassembled WGS sequence"/>
</dbReference>